<dbReference type="OrthoDB" id="9802846at2"/>
<reference evidence="1 2" key="1">
    <citation type="submission" date="2019-04" db="EMBL/GenBank/DDBJ databases">
        <title>Phreatobacter aquaticus sp. nov.</title>
        <authorList>
            <person name="Choi A."/>
        </authorList>
    </citation>
    <scope>NUCLEOTIDE SEQUENCE [LARGE SCALE GENOMIC DNA]</scope>
    <source>
        <strain evidence="1 2">KCTC 52518</strain>
    </source>
</reference>
<dbReference type="SUPFAM" id="SSF160719">
    <property type="entry name" value="gpW/gp25-like"/>
    <property type="match status" value="1"/>
</dbReference>
<sequence>MTITGIDRESFALVSGWTYVAGTLVADALTTPSGTRVLQRELGAGHMALVDRPANGETLARVSVAMARALDQIRHRETGAAPLRFRGITPRTIGQDGVTRLTVRLEDLVDDVGAEREIAR</sequence>
<dbReference type="Proteomes" id="UP000298781">
    <property type="component" value="Chromosome"/>
</dbReference>
<gene>
    <name evidence="1" type="ORF">E8M01_15765</name>
</gene>
<proteinExistence type="predicted"/>
<dbReference type="KEGG" id="pstg:E8M01_15765"/>
<dbReference type="AlphaFoldDB" id="A0A4D7B2L3"/>
<name>A0A4D7B2L3_9HYPH</name>
<keyword evidence="2" id="KW-1185">Reference proteome</keyword>
<dbReference type="RefSeq" id="WP_136960981.1">
    <property type="nucleotide sequence ID" value="NZ_CP039690.1"/>
</dbReference>
<evidence type="ECO:0000313" key="2">
    <source>
        <dbReference type="Proteomes" id="UP000298781"/>
    </source>
</evidence>
<protein>
    <submittedName>
        <fullName evidence="1">Uncharacterized protein</fullName>
    </submittedName>
</protein>
<organism evidence="1 2">
    <name type="scientific">Phreatobacter stygius</name>
    <dbReference type="NCBI Taxonomy" id="1940610"/>
    <lineage>
        <taxon>Bacteria</taxon>
        <taxon>Pseudomonadati</taxon>
        <taxon>Pseudomonadota</taxon>
        <taxon>Alphaproteobacteria</taxon>
        <taxon>Hyphomicrobiales</taxon>
        <taxon>Phreatobacteraceae</taxon>
        <taxon>Phreatobacter</taxon>
    </lineage>
</organism>
<evidence type="ECO:0000313" key="1">
    <source>
        <dbReference type="EMBL" id="QCI65535.1"/>
    </source>
</evidence>
<dbReference type="EMBL" id="CP039690">
    <property type="protein sequence ID" value="QCI65535.1"/>
    <property type="molecule type" value="Genomic_DNA"/>
</dbReference>
<accession>A0A4D7B2L3</accession>